<dbReference type="GeneID" id="56993375"/>
<name>U2PLH9_LEVBR</name>
<protein>
    <submittedName>
        <fullName evidence="1">Uncharacterized protein</fullName>
    </submittedName>
</protein>
<dbReference type="RefSeq" id="WP_021742307.1">
    <property type="nucleotide sequence ID" value="NZ_AZCP01000001.1"/>
</dbReference>
<evidence type="ECO:0000313" key="2">
    <source>
        <dbReference type="Proteomes" id="UP000016644"/>
    </source>
</evidence>
<sequence>MKTIKRGITLIALTFTLFMGGAAPVIPNTTVAHAKTTYVWIAPNYGTKWHHSKHCRGLNAAKHKKHVTLHWAKKHGYKKCHWCY</sequence>
<dbReference type="Proteomes" id="UP000016644">
    <property type="component" value="Unassembled WGS sequence"/>
</dbReference>
<evidence type="ECO:0000313" key="1">
    <source>
        <dbReference type="EMBL" id="ERK44619.1"/>
    </source>
</evidence>
<dbReference type="HOGENOM" id="CLU_2569459_0_0_9"/>
<organism evidence="1 2">
    <name type="scientific">Levilactobacillus brevis ATCC 14869 = DSM 20054</name>
    <dbReference type="NCBI Taxonomy" id="649758"/>
    <lineage>
        <taxon>Bacteria</taxon>
        <taxon>Bacillati</taxon>
        <taxon>Bacillota</taxon>
        <taxon>Bacilli</taxon>
        <taxon>Lactobacillales</taxon>
        <taxon>Lactobacillaceae</taxon>
        <taxon>Levilactobacillus</taxon>
    </lineage>
</organism>
<proteinExistence type="predicted"/>
<comment type="caution">
    <text evidence="1">The sequence shown here is derived from an EMBL/GenBank/DDBJ whole genome shotgun (WGS) entry which is preliminary data.</text>
</comment>
<accession>U2PLH9</accession>
<reference evidence="1 2" key="1">
    <citation type="submission" date="2013-06" db="EMBL/GenBank/DDBJ databases">
        <authorList>
            <person name="Weinstock G."/>
            <person name="Sodergren E."/>
            <person name="Lobos E.A."/>
            <person name="Fulton L."/>
            <person name="Fulton R."/>
            <person name="Courtney L."/>
            <person name="Fronick C."/>
            <person name="O'Laughlin M."/>
            <person name="Godfrey J."/>
            <person name="Wilson R.M."/>
            <person name="Miner T."/>
            <person name="Farmer C."/>
            <person name="Delehaunty K."/>
            <person name="Cordes M."/>
            <person name="Minx P."/>
            <person name="Tomlinson C."/>
            <person name="Chen J."/>
            <person name="Wollam A."/>
            <person name="Pepin K.H."/>
            <person name="Bhonagiri V."/>
            <person name="Zhang X."/>
            <person name="Warren W."/>
            <person name="Mitreva M."/>
            <person name="Mardis E.R."/>
            <person name="Wilson R.K."/>
        </authorList>
    </citation>
    <scope>NUCLEOTIDE SEQUENCE [LARGE SCALE GENOMIC DNA]</scope>
    <source>
        <strain evidence="1 2">ATCC 14869</strain>
    </source>
</reference>
<gene>
    <name evidence="1" type="ORF">HMPREF0495_00828</name>
</gene>
<dbReference type="AlphaFoldDB" id="U2PLH9"/>
<dbReference type="EMBL" id="AWVK01000029">
    <property type="protein sequence ID" value="ERK44619.1"/>
    <property type="molecule type" value="Genomic_DNA"/>
</dbReference>